<keyword evidence="1" id="KW-1133">Transmembrane helix</keyword>
<organism evidence="2 3">
    <name type="scientific">Paragonimus skrjabini miyazakii</name>
    <dbReference type="NCBI Taxonomy" id="59628"/>
    <lineage>
        <taxon>Eukaryota</taxon>
        <taxon>Metazoa</taxon>
        <taxon>Spiralia</taxon>
        <taxon>Lophotrochozoa</taxon>
        <taxon>Platyhelminthes</taxon>
        <taxon>Trematoda</taxon>
        <taxon>Digenea</taxon>
        <taxon>Plagiorchiida</taxon>
        <taxon>Troglotremata</taxon>
        <taxon>Troglotrematidae</taxon>
        <taxon>Paragonimus</taxon>
    </lineage>
</organism>
<accession>A0A8S9YXB1</accession>
<dbReference type="OrthoDB" id="6257683at2759"/>
<sequence>AIHTVESCVSQTHVVVIRGFPAFSSVRDELTVHLMKLFRLFRHLFSSIIILAIKKLIYPKRIRTLFFFILWVLLLALFSSSLCQLASVIWFVPSKWPTNHRIVWDWTHWVPPIHQSFSSDDISHLWSLYLAKRVLPPKDVTVLVFTSLSPFPNASHLRDPRFYVERKREKDLLTAALHGFVSRVIWIYPSWQRNLLSDFHVTSQMKVGITTIDLSKKRDAQSMLSNYLDYSEVSSLSVVDTICICPLSGGGCTLPLFYSAEITVPLEACTKNATVVYEQVIDLLAESLLLKLSSHGNKEDSEHPSKGIYPGNLRGPVLPSTTQSPWFPVSRLPYKSLPIVVLIDSSYFGSVTIENAHPVKVDAEENLSSLDRSLLSRKFTSMVQSLFYALRSSSGQQSGLDALLELTVRYVDFAILQAPLNVLSNREPFSSAYGYLCQQAQPDQGLLTMEQRTSQAFWYSLFSVFDGNRSAICSRAEPLVNEITFAVSSSAAVSRIVTQILLWLCQLDEPKLRYVVSKRPCLISDSDRLSSSTPILGLCTKLSASTAAPVHRVRSSESALVFSRLYAIFENLPIPRFIVMINDSATFSSRGTSDVTFFNELCDMFRRLY</sequence>
<feature type="transmembrane region" description="Helical" evidence="1">
    <location>
        <begin position="65"/>
        <end position="92"/>
    </location>
</feature>
<gene>
    <name evidence="2" type="ORF">EG68_09489</name>
</gene>
<feature type="transmembrane region" description="Helical" evidence="1">
    <location>
        <begin position="40"/>
        <end position="58"/>
    </location>
</feature>
<evidence type="ECO:0000313" key="3">
    <source>
        <dbReference type="Proteomes" id="UP000822476"/>
    </source>
</evidence>
<dbReference type="Proteomes" id="UP000822476">
    <property type="component" value="Unassembled WGS sequence"/>
</dbReference>
<keyword evidence="1" id="KW-0812">Transmembrane</keyword>
<dbReference type="EMBL" id="JTDE01003137">
    <property type="protein sequence ID" value="KAF7256418.1"/>
    <property type="molecule type" value="Genomic_DNA"/>
</dbReference>
<keyword evidence="3" id="KW-1185">Reference proteome</keyword>
<evidence type="ECO:0000313" key="2">
    <source>
        <dbReference type="EMBL" id="KAF7256418.1"/>
    </source>
</evidence>
<dbReference type="AlphaFoldDB" id="A0A8S9YXB1"/>
<evidence type="ECO:0000256" key="1">
    <source>
        <dbReference type="SAM" id="Phobius"/>
    </source>
</evidence>
<reference evidence="2" key="1">
    <citation type="submission" date="2019-07" db="EMBL/GenBank/DDBJ databases">
        <title>Annotation for the trematode Paragonimus miyazaki's.</title>
        <authorList>
            <person name="Choi Y.-J."/>
        </authorList>
    </citation>
    <scope>NUCLEOTIDE SEQUENCE</scope>
    <source>
        <strain evidence="2">Japan</strain>
    </source>
</reference>
<name>A0A8S9YXB1_9TREM</name>
<protein>
    <submittedName>
        <fullName evidence="2">Uncharacterized protein</fullName>
    </submittedName>
</protein>
<keyword evidence="1" id="KW-0472">Membrane</keyword>
<proteinExistence type="predicted"/>
<comment type="caution">
    <text evidence="2">The sequence shown here is derived from an EMBL/GenBank/DDBJ whole genome shotgun (WGS) entry which is preliminary data.</text>
</comment>
<feature type="non-terminal residue" evidence="2">
    <location>
        <position position="1"/>
    </location>
</feature>